<reference evidence="2" key="1">
    <citation type="journal article" date="2019" name="Int. J. Syst. Evol. Microbiol.">
        <title>The Global Catalogue of Microorganisms (GCM) 10K type strain sequencing project: providing services to taxonomists for standard genome sequencing and annotation.</title>
        <authorList>
            <consortium name="The Broad Institute Genomics Platform"/>
            <consortium name="The Broad Institute Genome Sequencing Center for Infectious Disease"/>
            <person name="Wu L."/>
            <person name="Ma J."/>
        </authorList>
    </citation>
    <scope>NUCLEOTIDE SEQUENCE [LARGE SCALE GENOMIC DNA]</scope>
    <source>
        <strain evidence="2">ICMP 19430</strain>
    </source>
</reference>
<keyword evidence="2" id="KW-1185">Reference proteome</keyword>
<dbReference type="InterPro" id="IPR011008">
    <property type="entry name" value="Dimeric_a/b-barrel"/>
</dbReference>
<dbReference type="Gene3D" id="3.30.70.1060">
    <property type="entry name" value="Dimeric alpha+beta barrel"/>
    <property type="match status" value="1"/>
</dbReference>
<protein>
    <submittedName>
        <fullName evidence="1">YciI family protein</fullName>
    </submittedName>
</protein>
<organism evidence="1 2">
    <name type="scientific">Rhodococcus daqingensis</name>
    <dbReference type="NCBI Taxonomy" id="2479363"/>
    <lineage>
        <taxon>Bacteria</taxon>
        <taxon>Bacillati</taxon>
        <taxon>Actinomycetota</taxon>
        <taxon>Actinomycetes</taxon>
        <taxon>Mycobacteriales</taxon>
        <taxon>Nocardiaceae</taxon>
        <taxon>Rhodococcus</taxon>
    </lineage>
</organism>
<sequence>MGKYVFINHAPMTPAEAAPPTPEQMEAVMGEWNAWAGRVGERMVDFGTPLAGGVRVTPSGTSPSTREVAGYSIIEAADFAAALELAQGHPHLNMPGGCEIEVHEAQAIPGM</sequence>
<name>A0ABW2S4T0_9NOCA</name>
<evidence type="ECO:0000313" key="1">
    <source>
        <dbReference type="EMBL" id="MFC7450843.1"/>
    </source>
</evidence>
<gene>
    <name evidence="1" type="ORF">ACFQS9_23370</name>
</gene>
<comment type="caution">
    <text evidence="1">The sequence shown here is derived from an EMBL/GenBank/DDBJ whole genome shotgun (WGS) entry which is preliminary data.</text>
</comment>
<dbReference type="RefSeq" id="WP_378408937.1">
    <property type="nucleotide sequence ID" value="NZ_JBHTCS010000028.1"/>
</dbReference>
<accession>A0ABW2S4T0</accession>
<dbReference type="EMBL" id="JBHTCS010000028">
    <property type="protein sequence ID" value="MFC7450843.1"/>
    <property type="molecule type" value="Genomic_DNA"/>
</dbReference>
<dbReference type="Proteomes" id="UP001596484">
    <property type="component" value="Unassembled WGS sequence"/>
</dbReference>
<evidence type="ECO:0000313" key="2">
    <source>
        <dbReference type="Proteomes" id="UP001596484"/>
    </source>
</evidence>
<proteinExistence type="predicted"/>
<dbReference type="SUPFAM" id="SSF54909">
    <property type="entry name" value="Dimeric alpha+beta barrel"/>
    <property type="match status" value="1"/>
</dbReference>